<protein>
    <submittedName>
        <fullName evidence="1">Uncharacterized protein</fullName>
    </submittedName>
</protein>
<reference evidence="1 2" key="1">
    <citation type="submission" date="2019-07" db="EMBL/GenBank/DDBJ databases">
        <authorList>
            <person name="Jastrzebski P J."/>
            <person name="Paukszto L."/>
            <person name="Jastrzebski P J."/>
        </authorList>
    </citation>
    <scope>NUCLEOTIDE SEQUENCE [LARGE SCALE GENOMIC DNA]</scope>
    <source>
        <strain evidence="1 2">WMS-il1</strain>
    </source>
</reference>
<dbReference type="AlphaFoldDB" id="A0A564Y8G5"/>
<sequence length="52" mass="6279">MTEARIDRYLVRTVMSIEFLVKVCSRIFPFFLKFELNNGFLMICTLFNFFCI</sequence>
<evidence type="ECO:0000313" key="1">
    <source>
        <dbReference type="EMBL" id="VUZ43552.1"/>
    </source>
</evidence>
<name>A0A564Y8G5_HYMDI</name>
<evidence type="ECO:0000313" key="2">
    <source>
        <dbReference type="Proteomes" id="UP000321570"/>
    </source>
</evidence>
<organism evidence="1 2">
    <name type="scientific">Hymenolepis diminuta</name>
    <name type="common">Rat tapeworm</name>
    <dbReference type="NCBI Taxonomy" id="6216"/>
    <lineage>
        <taxon>Eukaryota</taxon>
        <taxon>Metazoa</taxon>
        <taxon>Spiralia</taxon>
        <taxon>Lophotrochozoa</taxon>
        <taxon>Platyhelminthes</taxon>
        <taxon>Cestoda</taxon>
        <taxon>Eucestoda</taxon>
        <taxon>Cyclophyllidea</taxon>
        <taxon>Hymenolepididae</taxon>
        <taxon>Hymenolepis</taxon>
    </lineage>
</organism>
<keyword evidence="2" id="KW-1185">Reference proteome</keyword>
<dbReference type="Proteomes" id="UP000321570">
    <property type="component" value="Unassembled WGS sequence"/>
</dbReference>
<dbReference type="EMBL" id="CABIJS010000111">
    <property type="protein sequence ID" value="VUZ43552.1"/>
    <property type="molecule type" value="Genomic_DNA"/>
</dbReference>
<gene>
    <name evidence="1" type="ORF">WMSIL1_LOCUS3903</name>
</gene>
<proteinExistence type="predicted"/>
<accession>A0A564Y8G5</accession>